<evidence type="ECO:0000256" key="2">
    <source>
        <dbReference type="ARBA" id="ARBA00022679"/>
    </source>
</evidence>
<dbReference type="PANTHER" id="PTHR12526">
    <property type="entry name" value="GLYCOSYLTRANSFERASE"/>
    <property type="match status" value="1"/>
</dbReference>
<dbReference type="Pfam" id="PF13692">
    <property type="entry name" value="Glyco_trans_1_4"/>
    <property type="match status" value="1"/>
</dbReference>
<dbReference type="PANTHER" id="PTHR12526:SF510">
    <property type="entry name" value="D-INOSITOL 3-PHOSPHATE GLYCOSYLTRANSFERASE"/>
    <property type="match status" value="1"/>
</dbReference>
<evidence type="ECO:0000313" key="3">
    <source>
        <dbReference type="EMBL" id="CAB4935632.1"/>
    </source>
</evidence>
<keyword evidence="1" id="KW-0328">Glycosyltransferase</keyword>
<gene>
    <name evidence="3" type="ORF">UFOPK3564_02629</name>
</gene>
<accession>A0A6J7IZG2</accession>
<keyword evidence="2" id="KW-0808">Transferase</keyword>
<evidence type="ECO:0000256" key="1">
    <source>
        <dbReference type="ARBA" id="ARBA00022676"/>
    </source>
</evidence>
<reference evidence="3" key="1">
    <citation type="submission" date="2020-05" db="EMBL/GenBank/DDBJ databases">
        <authorList>
            <person name="Chiriac C."/>
            <person name="Salcher M."/>
            <person name="Ghai R."/>
            <person name="Kavagutti S V."/>
        </authorList>
    </citation>
    <scope>NUCLEOTIDE SEQUENCE</scope>
</reference>
<dbReference type="AlphaFoldDB" id="A0A6J7IZG2"/>
<organism evidence="3">
    <name type="scientific">freshwater metagenome</name>
    <dbReference type="NCBI Taxonomy" id="449393"/>
    <lineage>
        <taxon>unclassified sequences</taxon>
        <taxon>metagenomes</taxon>
        <taxon>ecological metagenomes</taxon>
    </lineage>
</organism>
<dbReference type="GO" id="GO:0016757">
    <property type="term" value="F:glycosyltransferase activity"/>
    <property type="evidence" value="ECO:0007669"/>
    <property type="project" value="UniProtKB-KW"/>
</dbReference>
<name>A0A6J7IZG2_9ZZZZ</name>
<dbReference type="EMBL" id="CAFBMK010000197">
    <property type="protein sequence ID" value="CAB4935632.1"/>
    <property type="molecule type" value="Genomic_DNA"/>
</dbReference>
<sequence length="279" mass="28933">MWPALAIRRITGARVLYDSHELWADRNGRPEWRPGLLASEAAFVRAADGLITASPGYSRALAERHRIPTPPAVRNIPVGDAVPSTGPRPGPPEVVYVGGLMRGRGLELTIDALPLAPGVRFRIVGPGPAAYAAALEDRARARGVADRVVLAGAVPPGEVVAAAAGATLGLALIEPICRSYELTLPNKLFEYVRAAVPVLSSPVPVLAGVVREHGLGVVSASLDVADVAAAIRAGVDPAAQERMRSATTAYAATATWDAEAEVLAGVYRSILGRPGSSAS</sequence>
<dbReference type="SUPFAM" id="SSF53756">
    <property type="entry name" value="UDP-Glycosyltransferase/glycogen phosphorylase"/>
    <property type="match status" value="1"/>
</dbReference>
<protein>
    <submittedName>
        <fullName evidence="3">Unannotated protein</fullName>
    </submittedName>
</protein>
<proteinExistence type="predicted"/>
<dbReference type="Gene3D" id="3.40.50.2000">
    <property type="entry name" value="Glycogen Phosphorylase B"/>
    <property type="match status" value="1"/>
</dbReference>